<name>A0A2P2LSK0_RHIMU</name>
<accession>A0A2P2LSK0</accession>
<evidence type="ECO:0000313" key="1">
    <source>
        <dbReference type="EMBL" id="MBX20950.1"/>
    </source>
</evidence>
<dbReference type="EMBL" id="GGEC01040466">
    <property type="protein sequence ID" value="MBX20950.1"/>
    <property type="molecule type" value="Transcribed_RNA"/>
</dbReference>
<dbReference type="AlphaFoldDB" id="A0A2P2LSK0"/>
<sequence>MLLFQDFQPRNKIYSTLMSY</sequence>
<protein>
    <submittedName>
        <fullName evidence="1">Uncharacterized protein</fullName>
    </submittedName>
</protein>
<reference evidence="1" key="1">
    <citation type="submission" date="2018-02" db="EMBL/GenBank/DDBJ databases">
        <title>Rhizophora mucronata_Transcriptome.</title>
        <authorList>
            <person name="Meera S.P."/>
            <person name="Sreeshan A."/>
            <person name="Augustine A."/>
        </authorList>
    </citation>
    <scope>NUCLEOTIDE SEQUENCE</scope>
    <source>
        <tissue evidence="1">Leaf</tissue>
    </source>
</reference>
<organism evidence="1">
    <name type="scientific">Rhizophora mucronata</name>
    <name type="common">Asiatic mangrove</name>
    <dbReference type="NCBI Taxonomy" id="61149"/>
    <lineage>
        <taxon>Eukaryota</taxon>
        <taxon>Viridiplantae</taxon>
        <taxon>Streptophyta</taxon>
        <taxon>Embryophyta</taxon>
        <taxon>Tracheophyta</taxon>
        <taxon>Spermatophyta</taxon>
        <taxon>Magnoliopsida</taxon>
        <taxon>eudicotyledons</taxon>
        <taxon>Gunneridae</taxon>
        <taxon>Pentapetalae</taxon>
        <taxon>rosids</taxon>
        <taxon>fabids</taxon>
        <taxon>Malpighiales</taxon>
        <taxon>Rhizophoraceae</taxon>
        <taxon>Rhizophora</taxon>
    </lineage>
</organism>
<proteinExistence type="predicted"/>